<name>X4Z5X2_9BACL</name>
<dbReference type="PATRIC" id="fig|1268072.3.peg.251"/>
<dbReference type="eggNOG" id="COG1167">
    <property type="taxonomic scope" value="Bacteria"/>
</dbReference>
<evidence type="ECO:0000259" key="1">
    <source>
        <dbReference type="Pfam" id="PF00155"/>
    </source>
</evidence>
<dbReference type="RefSeq" id="WP_338045060.1">
    <property type="nucleotide sequence ID" value="NZ_CP004078.1"/>
</dbReference>
<dbReference type="InterPro" id="IPR051446">
    <property type="entry name" value="HTH_trans_reg/aminotransferase"/>
</dbReference>
<organism evidence="2 3">
    <name type="scientific">Paenibacillus sabinae T27</name>
    <dbReference type="NCBI Taxonomy" id="1268072"/>
    <lineage>
        <taxon>Bacteria</taxon>
        <taxon>Bacillati</taxon>
        <taxon>Bacillota</taxon>
        <taxon>Bacilli</taxon>
        <taxon>Bacillales</taxon>
        <taxon>Paenibacillaceae</taxon>
        <taxon>Paenibacillus</taxon>
    </lineage>
</organism>
<proteinExistence type="predicted"/>
<dbReference type="Pfam" id="PF00155">
    <property type="entry name" value="Aminotran_1_2"/>
    <property type="match status" value="1"/>
</dbReference>
<dbReference type="EMBL" id="CP004078">
    <property type="protein sequence ID" value="AHV95176.1"/>
    <property type="molecule type" value="Genomic_DNA"/>
</dbReference>
<evidence type="ECO:0000313" key="2">
    <source>
        <dbReference type="EMBL" id="AHV95176.1"/>
    </source>
</evidence>
<gene>
    <name evidence="2" type="ORF">PSAB_01190</name>
</gene>
<dbReference type="HOGENOM" id="CLU_017584_0_1_9"/>
<dbReference type="InterPro" id="IPR015421">
    <property type="entry name" value="PyrdxlP-dep_Trfase_major"/>
</dbReference>
<feature type="domain" description="Aminotransferase class I/classII large" evidence="1">
    <location>
        <begin position="27"/>
        <end position="307"/>
    </location>
</feature>
<dbReference type="CDD" id="cd00609">
    <property type="entry name" value="AAT_like"/>
    <property type="match status" value="1"/>
</dbReference>
<dbReference type="PANTHER" id="PTHR46577:SF1">
    <property type="entry name" value="HTH-TYPE TRANSCRIPTIONAL REGULATORY PROTEIN GABR"/>
    <property type="match status" value="1"/>
</dbReference>
<dbReference type="Gene3D" id="3.40.640.10">
    <property type="entry name" value="Type I PLP-dependent aspartate aminotransferase-like (Major domain)"/>
    <property type="match status" value="1"/>
</dbReference>
<keyword evidence="3" id="KW-1185">Reference proteome</keyword>
<dbReference type="SUPFAM" id="SSF53383">
    <property type="entry name" value="PLP-dependent transferases"/>
    <property type="match status" value="1"/>
</dbReference>
<dbReference type="STRING" id="1268072.PSAB_01190"/>
<dbReference type="PANTHER" id="PTHR46577">
    <property type="entry name" value="HTH-TYPE TRANSCRIPTIONAL REGULATORY PROTEIN GABR"/>
    <property type="match status" value="1"/>
</dbReference>
<dbReference type="InterPro" id="IPR004839">
    <property type="entry name" value="Aminotransferase_I/II_large"/>
</dbReference>
<sequence length="360" mass="40923">MIFTNPKMTFTLFPHKIWRNPLQEQVGRGDILHYGDPQGEPALRDSISSYLRQFRGLRCTPEQIVIGGDQYTLSSLLALMLREYSDSLGFEDPGYHLLPSIFQRHGFRTVPLPLDKDGLNVERLIGSGAQVLYVSPSHQFPCGMTMPIARRMRLLEWALNNGGLLIEDDYDGEFRYHGRPIPSMQGLADHSPVVYMGSFAQSVSPALCLHYMVLPEALLPAYYRLKNELYLEHSASRLNQMALHDFMERGHFGRHLRRMRQLYERKHDAVIRSINRHFGDAAALSGRNAGFHLLLTVKSGGTEEELAAAARKADARIAPMGYTWWNRPSWTEPSFILGFGGIPEERIDDGIRALKEAWLD</sequence>
<dbReference type="Proteomes" id="UP000019772">
    <property type="component" value="Chromosome"/>
</dbReference>
<accession>X4Z5X2</accession>
<evidence type="ECO:0000313" key="3">
    <source>
        <dbReference type="Proteomes" id="UP000019772"/>
    </source>
</evidence>
<reference evidence="2 3" key="1">
    <citation type="journal article" date="2014" name="PLoS Genet.">
        <title>Comparative Genomic Analysis of N2-Fixing and Non-N2-Fixing Paenibacillus spp.: Organization, Evolution and Expression of the Nitrogen Fixation Genes.</title>
        <authorList>
            <person name="Xie J.B."/>
            <person name="Du Z."/>
            <person name="Bai L."/>
            <person name="Tian C."/>
            <person name="Zhang Y."/>
            <person name="Xie J.Y."/>
            <person name="Wang T."/>
            <person name="Liu X."/>
            <person name="Chen X."/>
            <person name="Cheng Q."/>
            <person name="Chen S."/>
            <person name="Li J."/>
        </authorList>
    </citation>
    <scope>NUCLEOTIDE SEQUENCE [LARGE SCALE GENOMIC DNA]</scope>
    <source>
        <strain evidence="2 3">T27</strain>
    </source>
</reference>
<dbReference type="KEGG" id="psab:PSAB_01190"/>
<protein>
    <submittedName>
        <fullName evidence="2">Transcriptional regulator</fullName>
    </submittedName>
</protein>
<dbReference type="InterPro" id="IPR015424">
    <property type="entry name" value="PyrdxlP-dep_Trfase"/>
</dbReference>
<dbReference type="AlphaFoldDB" id="X4Z5X2"/>
<dbReference type="GO" id="GO:0030170">
    <property type="term" value="F:pyridoxal phosphate binding"/>
    <property type="evidence" value="ECO:0007669"/>
    <property type="project" value="InterPro"/>
</dbReference>